<protein>
    <submittedName>
        <fullName evidence="2">Copper chaperone NosL</fullName>
    </submittedName>
</protein>
<keyword evidence="3" id="KW-1185">Reference proteome</keyword>
<dbReference type="Proteomes" id="UP000184212">
    <property type="component" value="Unassembled WGS sequence"/>
</dbReference>
<evidence type="ECO:0000256" key="1">
    <source>
        <dbReference type="SAM" id="Phobius"/>
    </source>
</evidence>
<feature type="transmembrane region" description="Helical" evidence="1">
    <location>
        <begin position="12"/>
        <end position="34"/>
    </location>
</feature>
<sequence length="200" mass="22113">MKTLKPSSRWAIALSALLMVSAYFVPLWQILMWAPQYPEGLEMKIWINTLTGNVKIISALNHYIGMKHIEVSMFPEFSYMIYIVGLIIGVGLLTALANKKILLWIYVFLILGAGVGALVDFYLWGYDYGHNLDPTAPIVVPGMSYQPPLIGTKQLLNFTAFSGPDVGGWIFMVAGVLAVGTLAVEFFLSRKKIAVSATLH</sequence>
<dbReference type="RefSeq" id="WP_084138142.1">
    <property type="nucleotide sequence ID" value="NZ_FQWQ01000002.1"/>
</dbReference>
<evidence type="ECO:0000313" key="2">
    <source>
        <dbReference type="EMBL" id="SHH16943.1"/>
    </source>
</evidence>
<gene>
    <name evidence="2" type="ORF">SAMN04488109_2985</name>
</gene>
<feature type="transmembrane region" description="Helical" evidence="1">
    <location>
        <begin position="103"/>
        <end position="124"/>
    </location>
</feature>
<keyword evidence="1" id="KW-1133">Transmembrane helix</keyword>
<reference evidence="2 3" key="1">
    <citation type="submission" date="2016-11" db="EMBL/GenBank/DDBJ databases">
        <authorList>
            <person name="Jaros S."/>
            <person name="Januszkiewicz K."/>
            <person name="Wedrychowicz H."/>
        </authorList>
    </citation>
    <scope>NUCLEOTIDE SEQUENCE [LARGE SCALE GENOMIC DNA]</scope>
    <source>
        <strain evidence="2 3">DSM 24574</strain>
    </source>
</reference>
<feature type="transmembrane region" description="Helical" evidence="1">
    <location>
        <begin position="166"/>
        <end position="188"/>
    </location>
</feature>
<dbReference type="STRING" id="947013.SAMN04488109_2985"/>
<dbReference type="EMBL" id="FQWQ01000002">
    <property type="protein sequence ID" value="SHH16943.1"/>
    <property type="molecule type" value="Genomic_DNA"/>
</dbReference>
<keyword evidence="1" id="KW-0812">Transmembrane</keyword>
<organism evidence="2 3">
    <name type="scientific">Chryseolinea serpens</name>
    <dbReference type="NCBI Taxonomy" id="947013"/>
    <lineage>
        <taxon>Bacteria</taxon>
        <taxon>Pseudomonadati</taxon>
        <taxon>Bacteroidota</taxon>
        <taxon>Cytophagia</taxon>
        <taxon>Cytophagales</taxon>
        <taxon>Fulvivirgaceae</taxon>
        <taxon>Chryseolinea</taxon>
    </lineage>
</organism>
<keyword evidence="1" id="KW-0472">Membrane</keyword>
<dbReference type="OrthoDB" id="9809859at2"/>
<evidence type="ECO:0000313" key="3">
    <source>
        <dbReference type="Proteomes" id="UP000184212"/>
    </source>
</evidence>
<proteinExistence type="predicted"/>
<name>A0A1M5QTL2_9BACT</name>
<feature type="transmembrane region" description="Helical" evidence="1">
    <location>
        <begin position="77"/>
        <end position="96"/>
    </location>
</feature>
<dbReference type="AlphaFoldDB" id="A0A1M5QTL2"/>
<accession>A0A1M5QTL2</accession>